<evidence type="ECO:0000256" key="2">
    <source>
        <dbReference type="ARBA" id="ARBA00009809"/>
    </source>
</evidence>
<accession>A0A2U1PRF4</accession>
<feature type="domain" description="Glycoside hydrolase 35 catalytic" evidence="4">
    <location>
        <begin position="37"/>
        <end position="92"/>
    </location>
</feature>
<evidence type="ECO:0000256" key="3">
    <source>
        <dbReference type="ARBA" id="ARBA00012756"/>
    </source>
</evidence>
<dbReference type="STRING" id="35608.A0A2U1PRF4"/>
<sequence length="115" mass="13179">MIMRGVSKLFIVMLLLVVMATVTVFVAVNVTYDHQTLVIDGKSRVLVSWSIHYPRSTLDMWHGLIQKAKCGGLDVIKTYVFYNLHEPVRNQIIGTCLNLELNSMTLKEEKIWLDL</sequence>
<dbReference type="Pfam" id="PF01301">
    <property type="entry name" value="Glyco_hydro_35"/>
    <property type="match status" value="1"/>
</dbReference>
<dbReference type="GO" id="GO:0005975">
    <property type="term" value="P:carbohydrate metabolic process"/>
    <property type="evidence" value="ECO:0007669"/>
    <property type="project" value="InterPro"/>
</dbReference>
<comment type="caution">
    <text evidence="5">The sequence shown here is derived from an EMBL/GenBank/DDBJ whole genome shotgun (WGS) entry which is preliminary data.</text>
</comment>
<evidence type="ECO:0000256" key="1">
    <source>
        <dbReference type="ARBA" id="ARBA00001412"/>
    </source>
</evidence>
<protein>
    <recommendedName>
        <fullName evidence="3">beta-galactosidase</fullName>
        <ecNumber evidence="3">3.2.1.23</ecNumber>
    </recommendedName>
</protein>
<dbReference type="EC" id="3.2.1.23" evidence="3"/>
<dbReference type="OrthoDB" id="1657402at2759"/>
<dbReference type="GO" id="GO:0004565">
    <property type="term" value="F:beta-galactosidase activity"/>
    <property type="evidence" value="ECO:0007669"/>
    <property type="project" value="UniProtKB-EC"/>
</dbReference>
<dbReference type="PANTHER" id="PTHR23421">
    <property type="entry name" value="BETA-GALACTOSIDASE RELATED"/>
    <property type="match status" value="1"/>
</dbReference>
<dbReference type="Gene3D" id="3.20.20.80">
    <property type="entry name" value="Glycosidases"/>
    <property type="match status" value="1"/>
</dbReference>
<dbReference type="GO" id="GO:0030246">
    <property type="term" value="F:carbohydrate binding"/>
    <property type="evidence" value="ECO:0007669"/>
    <property type="project" value="UniProtKB-KW"/>
</dbReference>
<name>A0A2U1PRF4_ARTAN</name>
<dbReference type="Proteomes" id="UP000245207">
    <property type="component" value="Unassembled WGS sequence"/>
</dbReference>
<reference evidence="5 6" key="1">
    <citation type="journal article" date="2018" name="Mol. Plant">
        <title>The genome of Artemisia annua provides insight into the evolution of Asteraceae family and artemisinin biosynthesis.</title>
        <authorList>
            <person name="Shen Q."/>
            <person name="Zhang L."/>
            <person name="Liao Z."/>
            <person name="Wang S."/>
            <person name="Yan T."/>
            <person name="Shi P."/>
            <person name="Liu M."/>
            <person name="Fu X."/>
            <person name="Pan Q."/>
            <person name="Wang Y."/>
            <person name="Lv Z."/>
            <person name="Lu X."/>
            <person name="Zhang F."/>
            <person name="Jiang W."/>
            <person name="Ma Y."/>
            <person name="Chen M."/>
            <person name="Hao X."/>
            <person name="Li L."/>
            <person name="Tang Y."/>
            <person name="Lv G."/>
            <person name="Zhou Y."/>
            <person name="Sun X."/>
            <person name="Brodelius P.E."/>
            <person name="Rose J.K.C."/>
            <person name="Tang K."/>
        </authorList>
    </citation>
    <scope>NUCLEOTIDE SEQUENCE [LARGE SCALE GENOMIC DNA]</scope>
    <source>
        <strain evidence="6">cv. Huhao1</strain>
        <tissue evidence="5">Leaf</tissue>
    </source>
</reference>
<dbReference type="InterPro" id="IPR017853">
    <property type="entry name" value="GH"/>
</dbReference>
<dbReference type="InterPro" id="IPR001944">
    <property type="entry name" value="Glycoside_Hdrlase_35"/>
</dbReference>
<dbReference type="PRINTS" id="PR00742">
    <property type="entry name" value="GLHYDRLASE35"/>
</dbReference>
<dbReference type="EMBL" id="PKPP01000823">
    <property type="protein sequence ID" value="PWA88340.1"/>
    <property type="molecule type" value="Genomic_DNA"/>
</dbReference>
<keyword evidence="6" id="KW-1185">Reference proteome</keyword>
<comment type="catalytic activity">
    <reaction evidence="1">
        <text>Hydrolysis of terminal non-reducing beta-D-galactose residues in beta-D-galactosides.</text>
        <dbReference type="EC" id="3.2.1.23"/>
    </reaction>
</comment>
<organism evidence="5 6">
    <name type="scientific">Artemisia annua</name>
    <name type="common">Sweet wormwood</name>
    <dbReference type="NCBI Taxonomy" id="35608"/>
    <lineage>
        <taxon>Eukaryota</taxon>
        <taxon>Viridiplantae</taxon>
        <taxon>Streptophyta</taxon>
        <taxon>Embryophyta</taxon>
        <taxon>Tracheophyta</taxon>
        <taxon>Spermatophyta</taxon>
        <taxon>Magnoliopsida</taxon>
        <taxon>eudicotyledons</taxon>
        <taxon>Gunneridae</taxon>
        <taxon>Pentapetalae</taxon>
        <taxon>asterids</taxon>
        <taxon>campanulids</taxon>
        <taxon>Asterales</taxon>
        <taxon>Asteraceae</taxon>
        <taxon>Asteroideae</taxon>
        <taxon>Anthemideae</taxon>
        <taxon>Artemisiinae</taxon>
        <taxon>Artemisia</taxon>
    </lineage>
</organism>
<proteinExistence type="inferred from homology"/>
<dbReference type="AlphaFoldDB" id="A0A2U1PRF4"/>
<evidence type="ECO:0000313" key="6">
    <source>
        <dbReference type="Proteomes" id="UP000245207"/>
    </source>
</evidence>
<dbReference type="SUPFAM" id="SSF51445">
    <property type="entry name" value="(Trans)glycosidases"/>
    <property type="match status" value="1"/>
</dbReference>
<evidence type="ECO:0000259" key="4">
    <source>
        <dbReference type="Pfam" id="PF01301"/>
    </source>
</evidence>
<evidence type="ECO:0000313" key="5">
    <source>
        <dbReference type="EMBL" id="PWA88340.1"/>
    </source>
</evidence>
<comment type="similarity">
    <text evidence="2">Belongs to the glycosyl hydrolase 35 family.</text>
</comment>
<keyword evidence="5" id="KW-0430">Lectin</keyword>
<dbReference type="InterPro" id="IPR031330">
    <property type="entry name" value="Gly_Hdrlase_35_cat"/>
</dbReference>
<gene>
    <name evidence="5" type="ORF">CTI12_AA120800</name>
</gene>